<comment type="function">
    <text evidence="12">Mediates both low-affinity uptake and efflux of sugar across the membrane.</text>
</comment>
<comment type="function">
    <text evidence="10">Mediates both low-affinity uptake and efflux of sugar across the plasma membrane.</text>
</comment>
<evidence type="ECO:0000256" key="4">
    <source>
        <dbReference type="ARBA" id="ARBA00022475"/>
    </source>
</evidence>
<dbReference type="InterPro" id="IPR004316">
    <property type="entry name" value="SWEET_rpt"/>
</dbReference>
<proteinExistence type="inferred from homology"/>
<dbReference type="InterPro" id="IPR047664">
    <property type="entry name" value="SWEET"/>
</dbReference>
<feature type="transmembrane region" description="Helical" evidence="12">
    <location>
        <begin position="33"/>
        <end position="52"/>
    </location>
</feature>
<comment type="similarity">
    <text evidence="2 12">Belongs to the SWEET sugar transporter family.</text>
</comment>
<evidence type="ECO:0000256" key="3">
    <source>
        <dbReference type="ARBA" id="ARBA00022448"/>
    </source>
</evidence>
<evidence type="ECO:0000256" key="12">
    <source>
        <dbReference type="RuleBase" id="RU910715"/>
    </source>
</evidence>
<keyword evidence="5 12" id="KW-0762">Sugar transport</keyword>
<evidence type="ECO:0000256" key="2">
    <source>
        <dbReference type="ARBA" id="ARBA00007809"/>
    </source>
</evidence>
<keyword evidence="7" id="KW-0677">Repeat</keyword>
<feature type="transmembrane region" description="Helical" evidence="12">
    <location>
        <begin position="118"/>
        <end position="135"/>
    </location>
</feature>
<dbReference type="PANTHER" id="PTHR10791">
    <property type="entry name" value="RAG1-ACTIVATING PROTEIN 1"/>
    <property type="match status" value="1"/>
</dbReference>
<keyword evidence="15" id="KW-1185">Reference proteome</keyword>
<protein>
    <recommendedName>
        <fullName evidence="12">Bidirectional sugar transporter SWEET</fullName>
    </recommendedName>
</protein>
<evidence type="ECO:0000256" key="11">
    <source>
        <dbReference type="ARBA" id="ARBA00038715"/>
    </source>
</evidence>
<organism evidence="14 15">
    <name type="scientific">Canna indica</name>
    <name type="common">Indian-shot</name>
    <dbReference type="NCBI Taxonomy" id="4628"/>
    <lineage>
        <taxon>Eukaryota</taxon>
        <taxon>Viridiplantae</taxon>
        <taxon>Streptophyta</taxon>
        <taxon>Embryophyta</taxon>
        <taxon>Tracheophyta</taxon>
        <taxon>Spermatophyta</taxon>
        <taxon>Magnoliopsida</taxon>
        <taxon>Liliopsida</taxon>
        <taxon>Zingiberales</taxon>
        <taxon>Cannaceae</taxon>
        <taxon>Canna</taxon>
    </lineage>
</organism>
<dbReference type="Pfam" id="PF03083">
    <property type="entry name" value="MtN3_slv"/>
    <property type="match status" value="2"/>
</dbReference>
<dbReference type="FunFam" id="1.20.1280.290:FF:000002">
    <property type="entry name" value="Bidirectional sugar transporter SWEET"/>
    <property type="match status" value="1"/>
</dbReference>
<keyword evidence="4" id="KW-1003">Cell membrane</keyword>
<name>A0AAQ3K6E4_9LILI</name>
<feature type="transmembrane region" description="Helical" evidence="12">
    <location>
        <begin position="93"/>
        <end position="112"/>
    </location>
</feature>
<keyword evidence="3 12" id="KW-0813">Transport</keyword>
<evidence type="ECO:0000256" key="7">
    <source>
        <dbReference type="ARBA" id="ARBA00022737"/>
    </source>
</evidence>
<dbReference type="PANTHER" id="PTHR10791:SF30">
    <property type="entry name" value="SUGAR TRANSPORTER SWEET1"/>
    <property type="match status" value="1"/>
</dbReference>
<keyword evidence="6 12" id="KW-0812">Transmembrane</keyword>
<keyword evidence="9 12" id="KW-0472">Membrane</keyword>
<dbReference type="GO" id="GO:0051119">
    <property type="term" value="F:sugar transmembrane transporter activity"/>
    <property type="evidence" value="ECO:0007669"/>
    <property type="project" value="InterPro"/>
</dbReference>
<evidence type="ECO:0000256" key="8">
    <source>
        <dbReference type="ARBA" id="ARBA00022989"/>
    </source>
</evidence>
<dbReference type="Gene3D" id="1.20.1280.290">
    <property type="match status" value="2"/>
</dbReference>
<comment type="caution">
    <text evidence="12">Lacks conserved residue(s) required for the propagation of feature annotation.</text>
</comment>
<evidence type="ECO:0000256" key="1">
    <source>
        <dbReference type="ARBA" id="ARBA00004651"/>
    </source>
</evidence>
<feature type="transmembrane region" description="Helical" evidence="12">
    <location>
        <begin position="58"/>
        <end position="81"/>
    </location>
</feature>
<comment type="subunit">
    <text evidence="11">Forms homooligomers and/or heterooligomers.</text>
</comment>
<accession>A0AAQ3K6E4</accession>
<dbReference type="AlphaFoldDB" id="A0AAQ3K6E4"/>
<feature type="transmembrane region" description="Helical" evidence="12">
    <location>
        <begin position="155"/>
        <end position="174"/>
    </location>
</feature>
<evidence type="ECO:0000256" key="9">
    <source>
        <dbReference type="ARBA" id="ARBA00023136"/>
    </source>
</evidence>
<dbReference type="GO" id="GO:0005886">
    <property type="term" value="C:plasma membrane"/>
    <property type="evidence" value="ECO:0007669"/>
    <property type="project" value="UniProtKB-SubCell"/>
</dbReference>
<gene>
    <name evidence="14" type="ORF">Cni_G11632</name>
</gene>
<comment type="subcellular location">
    <subcellularLocation>
        <location evidence="1">Cell membrane</location>
        <topology evidence="1">Multi-pass membrane protein</topology>
    </subcellularLocation>
</comment>
<evidence type="ECO:0000256" key="13">
    <source>
        <dbReference type="SAM" id="MobiDB-lite"/>
    </source>
</evidence>
<evidence type="ECO:0000313" key="15">
    <source>
        <dbReference type="Proteomes" id="UP001327560"/>
    </source>
</evidence>
<feature type="transmembrane region" description="Helical" evidence="12">
    <location>
        <begin position="180"/>
        <end position="201"/>
    </location>
</feature>
<evidence type="ECO:0000313" key="14">
    <source>
        <dbReference type="EMBL" id="WOL02913.1"/>
    </source>
</evidence>
<evidence type="ECO:0000256" key="5">
    <source>
        <dbReference type="ARBA" id="ARBA00022597"/>
    </source>
</evidence>
<sequence>MLCGPQRGTVIDVCRPTIISIIKRRSVEQSSPVSYLGTLLNCILWVFYGLPVVHPDSIFIVTINGAGFFLQGIYLTIFFIYAPRNGRLKVIKALAAEFTFMAAVIMGVLLGTRTHDKRSFIVGILCIIFGTYMYASPLSVMKLVIQTRSAKYMPVTRALASFLNGVCWTTYAFLPYDINLVINNGLGALLGLAQLILYACYSKRTKPKPMEIELVRLSPTTMFPQRGTMPSAGPRAKISDPTNRVSGKCVTRTETKAEIELVGSDKRLTHTETKAEIELVGSDERLTRTATKIWLWRYDCE</sequence>
<reference evidence="14 15" key="1">
    <citation type="submission" date="2023-10" db="EMBL/GenBank/DDBJ databases">
        <title>Chromosome-scale genome assembly provides insights into flower coloration mechanisms of Canna indica.</title>
        <authorList>
            <person name="Li C."/>
        </authorList>
    </citation>
    <scope>NUCLEOTIDE SEQUENCE [LARGE SCALE GENOMIC DNA]</scope>
    <source>
        <tissue evidence="14">Flower</tissue>
    </source>
</reference>
<evidence type="ECO:0000256" key="6">
    <source>
        <dbReference type="ARBA" id="ARBA00022692"/>
    </source>
</evidence>
<keyword evidence="8 12" id="KW-1133">Transmembrane helix</keyword>
<feature type="region of interest" description="Disordered" evidence="13">
    <location>
        <begin position="226"/>
        <end position="245"/>
    </location>
</feature>
<dbReference type="EMBL" id="CP136892">
    <property type="protein sequence ID" value="WOL02913.1"/>
    <property type="molecule type" value="Genomic_DNA"/>
</dbReference>
<dbReference type="Proteomes" id="UP001327560">
    <property type="component" value="Chromosome 3"/>
</dbReference>
<evidence type="ECO:0000256" key="10">
    <source>
        <dbReference type="ARBA" id="ARBA00037238"/>
    </source>
</evidence>